<dbReference type="GO" id="GO:0016491">
    <property type="term" value="F:oxidoreductase activity"/>
    <property type="evidence" value="ECO:0007669"/>
    <property type="project" value="InterPro"/>
</dbReference>
<dbReference type="PANTHER" id="PTHR30157">
    <property type="entry name" value="FERRIC REDUCTASE, NADPH-DEPENDENT"/>
    <property type="match status" value="1"/>
</dbReference>
<evidence type="ECO:0000313" key="2">
    <source>
        <dbReference type="EMBL" id="PCC83493.1"/>
    </source>
</evidence>
<dbReference type="Pfam" id="PF04954">
    <property type="entry name" value="SIP"/>
    <property type="match status" value="1"/>
</dbReference>
<evidence type="ECO:0000313" key="3">
    <source>
        <dbReference type="Proteomes" id="UP000218690"/>
    </source>
</evidence>
<proteinExistence type="predicted"/>
<dbReference type="Gene3D" id="3.40.50.80">
    <property type="entry name" value="Nucleotide-binding domain of ferredoxin-NADP reductase (FNR) module"/>
    <property type="match status" value="1"/>
</dbReference>
<dbReference type="CDD" id="cd06193">
    <property type="entry name" value="siderophore_interacting"/>
    <property type="match status" value="1"/>
</dbReference>
<dbReference type="Pfam" id="PF08021">
    <property type="entry name" value="FAD_binding_9"/>
    <property type="match status" value="1"/>
</dbReference>
<dbReference type="InterPro" id="IPR017927">
    <property type="entry name" value="FAD-bd_FR_type"/>
</dbReference>
<dbReference type="Proteomes" id="UP000218690">
    <property type="component" value="Unassembled WGS sequence"/>
</dbReference>
<feature type="domain" description="FAD-binding FR-type" evidence="1">
    <location>
        <begin position="3"/>
        <end position="140"/>
    </location>
</feature>
<sequence>MAYQPFRATVVDSTRISPSFQRVRLSGLKEMGPAGAIHDLRIKLIIPGPAGLPELPAAEDWFSSWQKLDPATRGAMRTYSVRDLDRENSILTVDFVLHTAPGQTGPASSWAHAAKPGDSIYVIAPHATDAPGPGIEFQPGESREIHILGDETALPAIARILDEWPAGLTGTVHIAVPYFQDAQALAAPAGVKVELLPHDEASLIGALAHLAGLPSPAPADKDLQPNSLSSVVEREILWETPAYSSSGEELGERAASDAYWWIAGESGVVKRMRRLLVKEAGVPRSAVSFMGYWKRGVSEG</sequence>
<name>A0A2A4AKP6_9CORY</name>
<evidence type="ECO:0000259" key="1">
    <source>
        <dbReference type="PROSITE" id="PS51384"/>
    </source>
</evidence>
<reference evidence="2 3" key="1">
    <citation type="submission" date="2017-09" db="EMBL/GenBank/DDBJ databases">
        <title>Draft Genome Sequence of Corynebacterium accolens AH4003.</title>
        <authorList>
            <person name="Chen Y."/>
            <person name="Oosthuysen W.F."/>
            <person name="Kelley S."/>
            <person name="Horswill A."/>
        </authorList>
    </citation>
    <scope>NUCLEOTIDE SEQUENCE [LARGE SCALE GENOMIC DNA]</scope>
    <source>
        <strain evidence="2 3">AH4003</strain>
    </source>
</reference>
<gene>
    <name evidence="2" type="ORF">COM45_03880</name>
</gene>
<dbReference type="InterPro" id="IPR007037">
    <property type="entry name" value="SIP_rossman_dom"/>
</dbReference>
<dbReference type="SUPFAM" id="SSF63380">
    <property type="entry name" value="Riboflavin synthase domain-like"/>
    <property type="match status" value="1"/>
</dbReference>
<dbReference type="InterPro" id="IPR039374">
    <property type="entry name" value="SIP_fam"/>
</dbReference>
<organism evidence="2 3">
    <name type="scientific">Corynebacterium accolens</name>
    <dbReference type="NCBI Taxonomy" id="38284"/>
    <lineage>
        <taxon>Bacteria</taxon>
        <taxon>Bacillati</taxon>
        <taxon>Actinomycetota</taxon>
        <taxon>Actinomycetes</taxon>
        <taxon>Mycobacteriales</taxon>
        <taxon>Corynebacteriaceae</taxon>
        <taxon>Corynebacterium</taxon>
    </lineage>
</organism>
<comment type="caution">
    <text evidence="2">The sequence shown here is derived from an EMBL/GenBank/DDBJ whole genome shotgun (WGS) entry which is preliminary data.</text>
</comment>
<dbReference type="InterPro" id="IPR017938">
    <property type="entry name" value="Riboflavin_synthase-like_b-brl"/>
</dbReference>
<dbReference type="EMBL" id="NWBP01000011">
    <property type="protein sequence ID" value="PCC83493.1"/>
    <property type="molecule type" value="Genomic_DNA"/>
</dbReference>
<dbReference type="InterPro" id="IPR039261">
    <property type="entry name" value="FNR_nucleotide-bd"/>
</dbReference>
<dbReference type="AlphaFoldDB" id="A0A2A4AKP6"/>
<dbReference type="PANTHER" id="PTHR30157:SF0">
    <property type="entry name" value="NADPH-DEPENDENT FERRIC-CHELATE REDUCTASE"/>
    <property type="match status" value="1"/>
</dbReference>
<dbReference type="InterPro" id="IPR013113">
    <property type="entry name" value="SIP_FAD-bd"/>
</dbReference>
<accession>A0A2A4AKP6</accession>
<dbReference type="PROSITE" id="PS51384">
    <property type="entry name" value="FAD_FR"/>
    <property type="match status" value="1"/>
</dbReference>
<dbReference type="Gene3D" id="2.40.30.10">
    <property type="entry name" value="Translation factors"/>
    <property type="match status" value="1"/>
</dbReference>
<protein>
    <submittedName>
        <fullName evidence="2">NADPH-dependent ferric siderophore reductase</fullName>
    </submittedName>
</protein>